<name>A0AAV4D701_9GAST</name>
<dbReference type="InterPro" id="IPR051946">
    <property type="entry name" value="Intracell_Traff-Reg"/>
</dbReference>
<feature type="compositionally biased region" description="Polar residues" evidence="1">
    <location>
        <begin position="91"/>
        <end position="101"/>
    </location>
</feature>
<organism evidence="3 4">
    <name type="scientific">Plakobranchus ocellatus</name>
    <dbReference type="NCBI Taxonomy" id="259542"/>
    <lineage>
        <taxon>Eukaryota</taxon>
        <taxon>Metazoa</taxon>
        <taxon>Spiralia</taxon>
        <taxon>Lophotrochozoa</taxon>
        <taxon>Mollusca</taxon>
        <taxon>Gastropoda</taxon>
        <taxon>Heterobranchia</taxon>
        <taxon>Euthyneura</taxon>
        <taxon>Panpulmonata</taxon>
        <taxon>Sacoglossa</taxon>
        <taxon>Placobranchoidea</taxon>
        <taxon>Plakobranchidae</taxon>
        <taxon>Plakobranchus</taxon>
    </lineage>
</organism>
<accession>A0AAV4D701</accession>
<dbReference type="GO" id="GO:0006605">
    <property type="term" value="P:protein targeting"/>
    <property type="evidence" value="ECO:0007669"/>
    <property type="project" value="TreeGrafter"/>
</dbReference>
<dbReference type="PANTHER" id="PTHR15751:SF12">
    <property type="entry name" value="TRAFFICKING KINESIN-BINDING PROTEIN MILT"/>
    <property type="match status" value="1"/>
</dbReference>
<comment type="caution">
    <text evidence="3">The sequence shown here is derived from an EMBL/GenBank/DDBJ whole genome shotgun (WGS) entry which is preliminary data.</text>
</comment>
<evidence type="ECO:0000256" key="1">
    <source>
        <dbReference type="SAM" id="MobiDB-lite"/>
    </source>
</evidence>
<dbReference type="InterPro" id="IPR022154">
    <property type="entry name" value="TRAK1/2_C"/>
</dbReference>
<dbReference type="GO" id="GO:0005739">
    <property type="term" value="C:mitochondrion"/>
    <property type="evidence" value="ECO:0007669"/>
    <property type="project" value="TreeGrafter"/>
</dbReference>
<keyword evidence="4" id="KW-1185">Reference proteome</keyword>
<dbReference type="GO" id="GO:0017022">
    <property type="term" value="F:myosin binding"/>
    <property type="evidence" value="ECO:0007669"/>
    <property type="project" value="TreeGrafter"/>
</dbReference>
<sequence>MTHDTSGQGEETPSYTPRSPGSVSSIWSTATGAAHAGGLGQGFKISDKLQIIKPMEGSMTLRHWKHLANPHLGGLFEQRDGIQMKGEGKQQDPTMAETYSISDLEED</sequence>
<evidence type="ECO:0000259" key="2">
    <source>
        <dbReference type="Pfam" id="PF12448"/>
    </source>
</evidence>
<protein>
    <submittedName>
        <fullName evidence="3">Trafficking kinesin-binding protein 1-like</fullName>
    </submittedName>
</protein>
<dbReference type="EMBL" id="BLXT01007538">
    <property type="protein sequence ID" value="GFO39914.1"/>
    <property type="molecule type" value="Genomic_DNA"/>
</dbReference>
<dbReference type="GO" id="GO:0031410">
    <property type="term" value="C:cytoplasmic vesicle"/>
    <property type="evidence" value="ECO:0007669"/>
    <property type="project" value="TreeGrafter"/>
</dbReference>
<feature type="region of interest" description="Disordered" evidence="1">
    <location>
        <begin position="83"/>
        <end position="107"/>
    </location>
</feature>
<dbReference type="Proteomes" id="UP000735302">
    <property type="component" value="Unassembled WGS sequence"/>
</dbReference>
<gene>
    <name evidence="3" type="ORF">PoB_006641900</name>
</gene>
<dbReference type="GO" id="GO:0047496">
    <property type="term" value="P:vesicle transport along microtubule"/>
    <property type="evidence" value="ECO:0007669"/>
    <property type="project" value="TreeGrafter"/>
</dbReference>
<evidence type="ECO:0000313" key="4">
    <source>
        <dbReference type="Proteomes" id="UP000735302"/>
    </source>
</evidence>
<dbReference type="Pfam" id="PF12448">
    <property type="entry name" value="Milton"/>
    <property type="match status" value="1"/>
</dbReference>
<feature type="non-terminal residue" evidence="3">
    <location>
        <position position="107"/>
    </location>
</feature>
<feature type="region of interest" description="Disordered" evidence="1">
    <location>
        <begin position="1"/>
        <end position="27"/>
    </location>
</feature>
<feature type="domain" description="Trafficking kinesin-binding protein C-terminal" evidence="2">
    <location>
        <begin position="15"/>
        <end position="58"/>
    </location>
</feature>
<dbReference type="PANTHER" id="PTHR15751">
    <property type="entry name" value="TRAFFICKING KINESIN-BINDING PROTEIN"/>
    <property type="match status" value="1"/>
</dbReference>
<evidence type="ECO:0000313" key="3">
    <source>
        <dbReference type="EMBL" id="GFO39914.1"/>
    </source>
</evidence>
<dbReference type="AlphaFoldDB" id="A0AAV4D701"/>
<reference evidence="3 4" key="1">
    <citation type="journal article" date="2021" name="Elife">
        <title>Chloroplast acquisition without the gene transfer in kleptoplastic sea slugs, Plakobranchus ocellatus.</title>
        <authorList>
            <person name="Maeda T."/>
            <person name="Takahashi S."/>
            <person name="Yoshida T."/>
            <person name="Shimamura S."/>
            <person name="Takaki Y."/>
            <person name="Nagai Y."/>
            <person name="Toyoda A."/>
            <person name="Suzuki Y."/>
            <person name="Arimoto A."/>
            <person name="Ishii H."/>
            <person name="Satoh N."/>
            <person name="Nishiyama T."/>
            <person name="Hasebe M."/>
            <person name="Maruyama T."/>
            <person name="Minagawa J."/>
            <person name="Obokata J."/>
            <person name="Shigenobu S."/>
        </authorList>
    </citation>
    <scope>NUCLEOTIDE SEQUENCE [LARGE SCALE GENOMIC DNA]</scope>
</reference>
<dbReference type="GO" id="GO:0048311">
    <property type="term" value="P:mitochondrion distribution"/>
    <property type="evidence" value="ECO:0007669"/>
    <property type="project" value="TreeGrafter"/>
</dbReference>
<proteinExistence type="predicted"/>